<accession>B3LKK2</accession>
<feature type="compositionally biased region" description="Low complexity" evidence="1">
    <location>
        <begin position="40"/>
        <end position="77"/>
    </location>
</feature>
<feature type="region of interest" description="Disordered" evidence="1">
    <location>
        <begin position="1"/>
        <end position="21"/>
    </location>
</feature>
<protein>
    <recommendedName>
        <fullName evidence="4">YPL229Wp-like protein</fullName>
    </recommendedName>
</protein>
<evidence type="ECO:0000256" key="1">
    <source>
        <dbReference type="SAM" id="MobiDB-lite"/>
    </source>
</evidence>
<dbReference type="HOGENOM" id="CLU_1372910_0_0_1"/>
<evidence type="ECO:0000313" key="3">
    <source>
        <dbReference type="Proteomes" id="UP000008335"/>
    </source>
</evidence>
<feature type="compositionally biased region" description="Low complexity" evidence="1">
    <location>
        <begin position="169"/>
        <end position="190"/>
    </location>
</feature>
<dbReference type="OrthoDB" id="4070040at2759"/>
<reference evidence="2" key="2">
    <citation type="submission" date="2005-07" db="EMBL/GenBank/DDBJ databases">
        <title>Annotation of the Saccharomyces cerevisiae RM11-1a Genome.</title>
        <authorList>
            <consortium name="The Broad Institute Genome Sequencing Platform"/>
            <person name="Birren B."/>
            <person name="Lander E."/>
            <person name="Galagan J."/>
            <person name="Nusbaum C."/>
            <person name="Devon K."/>
            <person name="Cuomo C."/>
            <person name="Jaffe D."/>
            <person name="Butler J."/>
            <person name="Alvarez P."/>
            <person name="Gnerre S."/>
            <person name="Grabherr M."/>
            <person name="Kleber M."/>
            <person name="Mauceli E."/>
            <person name="Brockman W."/>
            <person name="MacCallum I.A."/>
            <person name="Rounsley S."/>
            <person name="Young S."/>
            <person name="LaButti K."/>
            <person name="Pushparaj V."/>
            <person name="DeCaprio D."/>
            <person name="Crawford M."/>
            <person name="Koehrsen M."/>
            <person name="Engels R."/>
            <person name="Montgomery P."/>
            <person name="Pearson M."/>
            <person name="Howarth C."/>
            <person name="Larson L."/>
            <person name="Luoma S."/>
            <person name="White J."/>
            <person name="O'Leary S."/>
            <person name="Kodira C."/>
            <person name="Zeng Q."/>
            <person name="Yandava C."/>
            <person name="Alvarado L."/>
            <person name="Pratt S."/>
            <person name="Kruglyak L."/>
        </authorList>
    </citation>
    <scope>NUCLEOTIDE SEQUENCE</scope>
    <source>
        <strain evidence="2">RM11-1a</strain>
    </source>
</reference>
<proteinExistence type="predicted"/>
<gene>
    <name evidence="2" type="ORF">SCRG_02270</name>
</gene>
<sequence>MMPYNTPPNIQEPMNFASSNPFGIIPDTLSFQNFKYDRLQQQQQQQQQHLQQQQQNRTVSSLQQPQQQQPISPPLFLVGAGASENSNLNKNANTSTIPPLLFSRSSQHYVVPDIDHSSIIYKNNICKSFKDDLFFCPRSLLSFEEQQACEKMDRLTAEQMSLYHQNTQSSSNPGSMSSSPPNSASSIFNSRPKFNPYTSQSFNPLESVQE</sequence>
<organism evidence="2 3">
    <name type="scientific">Saccharomyces cerevisiae (strain RM11-1a)</name>
    <name type="common">Baker's yeast</name>
    <dbReference type="NCBI Taxonomy" id="285006"/>
    <lineage>
        <taxon>Eukaryota</taxon>
        <taxon>Fungi</taxon>
        <taxon>Dikarya</taxon>
        <taxon>Ascomycota</taxon>
        <taxon>Saccharomycotina</taxon>
        <taxon>Saccharomycetes</taxon>
        <taxon>Saccharomycetales</taxon>
        <taxon>Saccharomycetaceae</taxon>
        <taxon>Saccharomyces</taxon>
    </lineage>
</organism>
<dbReference type="EMBL" id="CH408046">
    <property type="protein sequence ID" value="EDV11000.1"/>
    <property type="molecule type" value="Genomic_DNA"/>
</dbReference>
<feature type="region of interest" description="Disordered" evidence="1">
    <location>
        <begin position="40"/>
        <end position="91"/>
    </location>
</feature>
<dbReference type="Proteomes" id="UP000008335">
    <property type="component" value="Unassembled WGS sequence"/>
</dbReference>
<keyword evidence="3" id="KW-1185">Reference proteome</keyword>
<feature type="region of interest" description="Disordered" evidence="1">
    <location>
        <begin position="164"/>
        <end position="210"/>
    </location>
</feature>
<dbReference type="AlphaFoldDB" id="B3LKK2"/>
<name>B3LKK2_YEAS1</name>
<reference evidence="2" key="1">
    <citation type="submission" date="2005-03" db="EMBL/GenBank/DDBJ databases">
        <authorList>
            <person name="Giovannoni S.J."/>
            <person name="Cho J.-C."/>
            <person name="Ferriera S."/>
            <person name="Johnson J."/>
            <person name="Kravitz S."/>
            <person name="Halpern A."/>
            <person name="Remington K."/>
            <person name="Beeson K."/>
            <person name="Tran B."/>
            <person name="Rogers Y.-H."/>
            <person name="Friedman R."/>
            <person name="Venter J.C."/>
        </authorList>
    </citation>
    <scope>NUCLEOTIDE SEQUENCE</scope>
    <source>
        <strain evidence="2">RM11-1a</strain>
    </source>
</reference>
<feature type="compositionally biased region" description="Polar residues" evidence="1">
    <location>
        <begin position="196"/>
        <end position="210"/>
    </location>
</feature>
<evidence type="ECO:0000313" key="2">
    <source>
        <dbReference type="EMBL" id="EDV11000.1"/>
    </source>
</evidence>
<evidence type="ECO:0008006" key="4">
    <source>
        <dbReference type="Google" id="ProtNLM"/>
    </source>
</evidence>